<accession>A0A1M2VGB0</accession>
<dbReference type="Pfam" id="PF00078">
    <property type="entry name" value="RVT_1"/>
    <property type="match status" value="1"/>
</dbReference>
<dbReference type="InterPro" id="IPR000477">
    <property type="entry name" value="RT_dom"/>
</dbReference>
<dbReference type="OrthoDB" id="2802125at2759"/>
<evidence type="ECO:0000313" key="3">
    <source>
        <dbReference type="EMBL" id="OJT06596.1"/>
    </source>
</evidence>
<keyword evidence="3" id="KW-0808">Transferase</keyword>
<dbReference type="EMBL" id="MNAD01001293">
    <property type="protein sequence ID" value="OJT06596.1"/>
    <property type="molecule type" value="Genomic_DNA"/>
</dbReference>
<dbReference type="Proteomes" id="UP000184267">
    <property type="component" value="Unassembled WGS sequence"/>
</dbReference>
<proteinExistence type="predicted"/>
<dbReference type="AlphaFoldDB" id="A0A1M2VGB0"/>
<evidence type="ECO:0000313" key="4">
    <source>
        <dbReference type="Proteomes" id="UP000184267"/>
    </source>
</evidence>
<keyword evidence="3" id="KW-0548">Nucleotidyltransferase</keyword>
<feature type="domain" description="Reverse transcriptase" evidence="2">
    <location>
        <begin position="221"/>
        <end position="492"/>
    </location>
</feature>
<feature type="region of interest" description="Disordered" evidence="1">
    <location>
        <begin position="1"/>
        <end position="37"/>
    </location>
</feature>
<dbReference type="PANTHER" id="PTHR19446">
    <property type="entry name" value="REVERSE TRANSCRIPTASES"/>
    <property type="match status" value="1"/>
</dbReference>
<dbReference type="CDD" id="cd01650">
    <property type="entry name" value="RT_nLTR_like"/>
    <property type="match status" value="1"/>
</dbReference>
<name>A0A1M2VGB0_TRAPU</name>
<dbReference type="STRING" id="154538.A0A1M2VGB0"/>
<sequence>MAVEALSLREPLPAHISPHPPSSWPVPANEGNGDSDTAALQKVSTSLLPISRYAEPSVRGDGASAAPELDEVLWTEAGSDSGPILGVQFEALQKLLHASSDKEYWTILNTFTGVKPRASGLTTLNFFDVFRGRMNPPTHLPLHFDPLAYALSHMTAHSLPQNTADTTTHSYFSRPLTVDEIDAAKAHIRKHNVSSARGPDGIGYQDVLGIPSEQLRTLFQACINDQSIPHAWTQAVIAAVKKPKKDGASAENYRTIGLESCLLKTLTLLIDRRLRAWAEDTGRLPHTQSGFRAGYRTTNNAFILRAAIEKARALGRSLYVVFLDLANAFPSIDQAALWAKLAGWGVGGPIFDWLRMLYSQLEYVVRFEGDTSDSFRALMGILIGDPASPVLWLLFLSDFHLDAHADDIFLGGERVSHLELADDMAVISLSSTGMQAKLDQFQHYCAISFLLVNVSKTLASIHGPLPAPLPILTLYGDPLTYVPSAAYVGVTMCTTERDIFTAHYTLKTAKARKAAGGAFSLEVYIGPLPPDVALTLYRTRVDPHLISGCEVALDVRPNALVGLEEVQHAYLRRALHLSRRAQIAPLHSETGVWPLPYRRYSFAVQLPIYVLDDGPVLMHAAFREVWELATLHGASTWWSDLRAVGLALPCPVSLPFHAFPTPDTLRAFLADIRHAVAKFLHISITQSKRLPLIQRRFAIAAQGDAPPTLRNMCVRRAYVLLPRRRQREALCRLVFSEHILAVELLRRAPAASPIPRHRRICRFCELRWAIEDEGHALLECPAPLLANLRATFIAATTAIMPVLIPLRRRLSSPAFLDVLLNTDKVLPLFGDYVADVFALATETPPLLIANNDALAALHVAL</sequence>
<keyword evidence="4" id="KW-1185">Reference proteome</keyword>
<reference evidence="3 4" key="1">
    <citation type="submission" date="2016-10" db="EMBL/GenBank/DDBJ databases">
        <title>Genome sequence of the basidiomycete white-rot fungus Trametes pubescens.</title>
        <authorList>
            <person name="Makela M.R."/>
            <person name="Granchi Z."/>
            <person name="Peng M."/>
            <person name="De Vries R.P."/>
            <person name="Grigoriev I."/>
            <person name="Riley R."/>
            <person name="Hilden K."/>
        </authorList>
    </citation>
    <scope>NUCLEOTIDE SEQUENCE [LARGE SCALE GENOMIC DNA]</scope>
    <source>
        <strain evidence="3 4">FBCC735</strain>
    </source>
</reference>
<evidence type="ECO:0000256" key="1">
    <source>
        <dbReference type="SAM" id="MobiDB-lite"/>
    </source>
</evidence>
<protein>
    <submittedName>
        <fullName evidence="3">RNA-directed DNA polymerase from mobile element jockey</fullName>
    </submittedName>
</protein>
<comment type="caution">
    <text evidence="3">The sequence shown here is derived from an EMBL/GenBank/DDBJ whole genome shotgun (WGS) entry which is preliminary data.</text>
</comment>
<evidence type="ECO:0000259" key="2">
    <source>
        <dbReference type="PROSITE" id="PS50878"/>
    </source>
</evidence>
<gene>
    <name evidence="3" type="ORF">TRAPUB_2557</name>
</gene>
<organism evidence="3 4">
    <name type="scientific">Trametes pubescens</name>
    <name type="common">White-rot fungus</name>
    <dbReference type="NCBI Taxonomy" id="154538"/>
    <lineage>
        <taxon>Eukaryota</taxon>
        <taxon>Fungi</taxon>
        <taxon>Dikarya</taxon>
        <taxon>Basidiomycota</taxon>
        <taxon>Agaricomycotina</taxon>
        <taxon>Agaricomycetes</taxon>
        <taxon>Polyporales</taxon>
        <taxon>Polyporaceae</taxon>
        <taxon>Trametes</taxon>
    </lineage>
</organism>
<dbReference type="PROSITE" id="PS50878">
    <property type="entry name" value="RT_POL"/>
    <property type="match status" value="1"/>
</dbReference>
<dbReference type="GO" id="GO:0003964">
    <property type="term" value="F:RNA-directed DNA polymerase activity"/>
    <property type="evidence" value="ECO:0007669"/>
    <property type="project" value="UniProtKB-KW"/>
</dbReference>
<keyword evidence="3" id="KW-0695">RNA-directed DNA polymerase</keyword>
<dbReference type="OMA" id="FQACIND"/>